<accession>A0A9N9Q3K7</accession>
<keyword evidence="3" id="KW-1185">Reference proteome</keyword>
<protein>
    <submittedName>
        <fullName evidence="2">Uncharacterized protein</fullName>
    </submittedName>
</protein>
<dbReference type="EMBL" id="CAJVRM010000072">
    <property type="protein sequence ID" value="CAG8973487.1"/>
    <property type="molecule type" value="Genomic_DNA"/>
</dbReference>
<feature type="compositionally biased region" description="Basic and acidic residues" evidence="1">
    <location>
        <begin position="1"/>
        <end position="11"/>
    </location>
</feature>
<evidence type="ECO:0000256" key="1">
    <source>
        <dbReference type="SAM" id="MobiDB-lite"/>
    </source>
</evidence>
<reference evidence="2" key="1">
    <citation type="submission" date="2021-07" db="EMBL/GenBank/DDBJ databases">
        <authorList>
            <person name="Durling M."/>
        </authorList>
    </citation>
    <scope>NUCLEOTIDE SEQUENCE</scope>
</reference>
<feature type="region of interest" description="Disordered" evidence="1">
    <location>
        <begin position="1"/>
        <end position="35"/>
    </location>
</feature>
<name>A0A9N9Q3K7_9HELO</name>
<organism evidence="2 3">
    <name type="scientific">Hymenoscyphus albidus</name>
    <dbReference type="NCBI Taxonomy" id="595503"/>
    <lineage>
        <taxon>Eukaryota</taxon>
        <taxon>Fungi</taxon>
        <taxon>Dikarya</taxon>
        <taxon>Ascomycota</taxon>
        <taxon>Pezizomycotina</taxon>
        <taxon>Leotiomycetes</taxon>
        <taxon>Helotiales</taxon>
        <taxon>Helotiaceae</taxon>
        <taxon>Hymenoscyphus</taxon>
    </lineage>
</organism>
<proteinExistence type="predicted"/>
<gene>
    <name evidence="2" type="ORF">HYALB_00002812</name>
</gene>
<sequence length="109" mass="12004">MTDPHSKKEEDSNPSVSGYDESQNNDGGFRPTIKKYSTGNKFRVADSVYISATNGRALQGPYRIATIEAGRTYTLSLADGTMIDNGRAFAERFGVFLRLLYPGSMILKT</sequence>
<dbReference type="Proteomes" id="UP000701801">
    <property type="component" value="Unassembled WGS sequence"/>
</dbReference>
<evidence type="ECO:0000313" key="2">
    <source>
        <dbReference type="EMBL" id="CAG8973487.1"/>
    </source>
</evidence>
<evidence type="ECO:0000313" key="3">
    <source>
        <dbReference type="Proteomes" id="UP000701801"/>
    </source>
</evidence>
<dbReference type="AlphaFoldDB" id="A0A9N9Q3K7"/>
<feature type="compositionally biased region" description="Polar residues" evidence="1">
    <location>
        <begin position="13"/>
        <end position="26"/>
    </location>
</feature>
<dbReference type="OrthoDB" id="4725400at2759"/>
<comment type="caution">
    <text evidence="2">The sequence shown here is derived from an EMBL/GenBank/DDBJ whole genome shotgun (WGS) entry which is preliminary data.</text>
</comment>